<evidence type="ECO:0000313" key="4">
    <source>
        <dbReference type="Proteomes" id="UP001291309"/>
    </source>
</evidence>
<protein>
    <submittedName>
        <fullName evidence="3">Helix-turn-helix transcriptional regulator</fullName>
    </submittedName>
</protein>
<dbReference type="PANTHER" id="PTHR46797:SF1">
    <property type="entry name" value="METHYLPHOSPHONATE SYNTHASE"/>
    <property type="match status" value="1"/>
</dbReference>
<keyword evidence="4" id="KW-1185">Reference proteome</keyword>
<dbReference type="RefSeq" id="WP_321548555.1">
    <property type="nucleotide sequence ID" value="NZ_JAXIVS010000009.1"/>
</dbReference>
<dbReference type="InterPro" id="IPR010982">
    <property type="entry name" value="Lambda_DNA-bd_dom_sf"/>
</dbReference>
<dbReference type="InterPro" id="IPR050807">
    <property type="entry name" value="TransReg_Diox_bact_type"/>
</dbReference>
<organism evidence="3 4">
    <name type="scientific">Hyalangium rubrum</name>
    <dbReference type="NCBI Taxonomy" id="3103134"/>
    <lineage>
        <taxon>Bacteria</taxon>
        <taxon>Pseudomonadati</taxon>
        <taxon>Myxococcota</taxon>
        <taxon>Myxococcia</taxon>
        <taxon>Myxococcales</taxon>
        <taxon>Cystobacterineae</taxon>
        <taxon>Archangiaceae</taxon>
        <taxon>Hyalangium</taxon>
    </lineage>
</organism>
<comment type="caution">
    <text evidence="3">The sequence shown here is derived from an EMBL/GenBank/DDBJ whole genome shotgun (WGS) entry which is preliminary data.</text>
</comment>
<dbReference type="SUPFAM" id="SSF47413">
    <property type="entry name" value="lambda repressor-like DNA-binding domains"/>
    <property type="match status" value="1"/>
</dbReference>
<dbReference type="InterPro" id="IPR001387">
    <property type="entry name" value="Cro/C1-type_HTH"/>
</dbReference>
<evidence type="ECO:0000313" key="3">
    <source>
        <dbReference type="EMBL" id="MDY7229835.1"/>
    </source>
</evidence>
<dbReference type="PROSITE" id="PS50943">
    <property type="entry name" value="HTH_CROC1"/>
    <property type="match status" value="1"/>
</dbReference>
<dbReference type="Gene3D" id="1.10.260.40">
    <property type="entry name" value="lambda repressor-like DNA-binding domains"/>
    <property type="match status" value="1"/>
</dbReference>
<reference evidence="3 4" key="1">
    <citation type="submission" date="2023-12" db="EMBL/GenBank/DDBJ databases">
        <title>the genome sequence of Hyalangium sp. s54d21.</title>
        <authorList>
            <person name="Zhang X."/>
        </authorList>
    </citation>
    <scope>NUCLEOTIDE SEQUENCE [LARGE SCALE GENOMIC DNA]</scope>
    <source>
        <strain evidence="4">s54d21</strain>
    </source>
</reference>
<dbReference type="PANTHER" id="PTHR46797">
    <property type="entry name" value="HTH-TYPE TRANSCRIPTIONAL REGULATOR"/>
    <property type="match status" value="1"/>
</dbReference>
<evidence type="ECO:0000256" key="1">
    <source>
        <dbReference type="ARBA" id="ARBA00023125"/>
    </source>
</evidence>
<dbReference type="EMBL" id="JAXIVS010000009">
    <property type="protein sequence ID" value="MDY7229835.1"/>
    <property type="molecule type" value="Genomic_DNA"/>
</dbReference>
<gene>
    <name evidence="3" type="ORF">SYV04_25810</name>
</gene>
<dbReference type="SMART" id="SM00530">
    <property type="entry name" value="HTH_XRE"/>
    <property type="match status" value="1"/>
</dbReference>
<accession>A0ABU5H8N2</accession>
<dbReference type="Pfam" id="PF13560">
    <property type="entry name" value="HTH_31"/>
    <property type="match status" value="1"/>
</dbReference>
<dbReference type="CDD" id="cd00093">
    <property type="entry name" value="HTH_XRE"/>
    <property type="match status" value="1"/>
</dbReference>
<feature type="domain" description="HTH cro/C1-type" evidence="2">
    <location>
        <begin position="13"/>
        <end position="67"/>
    </location>
</feature>
<proteinExistence type="predicted"/>
<sequence>MSLRMAETIGSAVREARRRAGLTQEQVAEAIELNPLAFSRLERGKLLPSVPTLALLSQVLKTPTDVLLGASGVGA</sequence>
<name>A0ABU5H8N2_9BACT</name>
<evidence type="ECO:0000259" key="2">
    <source>
        <dbReference type="PROSITE" id="PS50943"/>
    </source>
</evidence>
<keyword evidence="1" id="KW-0238">DNA-binding</keyword>
<dbReference type="Proteomes" id="UP001291309">
    <property type="component" value="Unassembled WGS sequence"/>
</dbReference>